<feature type="transmembrane region" description="Helical" evidence="6">
    <location>
        <begin position="20"/>
        <end position="41"/>
    </location>
</feature>
<evidence type="ECO:0000259" key="7">
    <source>
        <dbReference type="PROSITE" id="PS50928"/>
    </source>
</evidence>
<evidence type="ECO:0000313" key="9">
    <source>
        <dbReference type="Proteomes" id="UP001317532"/>
    </source>
</evidence>
<evidence type="ECO:0000256" key="2">
    <source>
        <dbReference type="ARBA" id="ARBA00022448"/>
    </source>
</evidence>
<dbReference type="RefSeq" id="WP_317996208.1">
    <property type="nucleotide sequence ID" value="NZ_AP025523.1"/>
</dbReference>
<sequence length="203" mass="20415">MTYLVAHGDRVALLLGQHLALVAASLAIALVIAIPLGVAAARRPPLRAFVLGITGALYTIPSLALLALLVYVLGLGSATAIAALVIYAQMVLIRGVVAGLESVDPALVDAARGLGLTARQTLLQVEVPAALPVVLGGVRVATVSLVALATIAAWTNAGGLGMLLFEGISTNNPQKIVAGALASAALAIGADLALRAVERSAQR</sequence>
<dbReference type="Gene3D" id="1.10.3720.10">
    <property type="entry name" value="MetI-like"/>
    <property type="match status" value="1"/>
</dbReference>
<comment type="similarity">
    <text evidence="6">Belongs to the binding-protein-dependent transport system permease family.</text>
</comment>
<evidence type="ECO:0000256" key="6">
    <source>
        <dbReference type="RuleBase" id="RU363032"/>
    </source>
</evidence>
<comment type="subcellular location">
    <subcellularLocation>
        <location evidence="6">Cell membrane</location>
        <topology evidence="6">Multi-pass membrane protein</topology>
    </subcellularLocation>
    <subcellularLocation>
        <location evidence="1">Membrane</location>
        <topology evidence="1">Multi-pass membrane protein</topology>
    </subcellularLocation>
</comment>
<keyword evidence="5 6" id="KW-0472">Membrane</keyword>
<dbReference type="InterPro" id="IPR051204">
    <property type="entry name" value="ABC_transp_perm/SBD"/>
</dbReference>
<dbReference type="GO" id="GO:0005886">
    <property type="term" value="C:plasma membrane"/>
    <property type="evidence" value="ECO:0007669"/>
    <property type="project" value="UniProtKB-SubCell"/>
</dbReference>
<dbReference type="Proteomes" id="UP001317532">
    <property type="component" value="Chromosome"/>
</dbReference>
<evidence type="ECO:0000313" key="8">
    <source>
        <dbReference type="EMBL" id="BDE05143.1"/>
    </source>
</evidence>
<name>A0AAN2C8P1_UNVUL</name>
<reference evidence="8 9" key="1">
    <citation type="journal article" date="2022" name="ISME Commun">
        <title>Vulcanimicrobium alpinus gen. nov. sp. nov., the first cultivated representative of the candidate phylum 'Eremiobacterota', is a metabolically versatile aerobic anoxygenic phototroph.</title>
        <authorList>
            <person name="Yabe S."/>
            <person name="Muto K."/>
            <person name="Abe K."/>
            <person name="Yokota A."/>
            <person name="Staudigel H."/>
            <person name="Tebo B.M."/>
        </authorList>
    </citation>
    <scope>NUCLEOTIDE SEQUENCE [LARGE SCALE GENOMIC DNA]</scope>
    <source>
        <strain evidence="8 9">WC8-2</strain>
    </source>
</reference>
<evidence type="ECO:0000256" key="4">
    <source>
        <dbReference type="ARBA" id="ARBA00022989"/>
    </source>
</evidence>
<gene>
    <name evidence="8" type="ORF">WPS_04190</name>
</gene>
<keyword evidence="2 6" id="KW-0813">Transport</keyword>
<keyword evidence="3 6" id="KW-0812">Transmembrane</keyword>
<organism evidence="8 9">
    <name type="scientific">Vulcanimicrobium alpinum</name>
    <dbReference type="NCBI Taxonomy" id="3016050"/>
    <lineage>
        <taxon>Bacteria</taxon>
        <taxon>Bacillati</taxon>
        <taxon>Vulcanimicrobiota</taxon>
        <taxon>Vulcanimicrobiia</taxon>
        <taxon>Vulcanimicrobiales</taxon>
        <taxon>Vulcanimicrobiaceae</taxon>
        <taxon>Vulcanimicrobium</taxon>
    </lineage>
</organism>
<feature type="transmembrane region" description="Helical" evidence="6">
    <location>
        <begin position="48"/>
        <end position="72"/>
    </location>
</feature>
<feature type="transmembrane region" description="Helical" evidence="6">
    <location>
        <begin position="78"/>
        <end position="97"/>
    </location>
</feature>
<dbReference type="SUPFAM" id="SSF161098">
    <property type="entry name" value="MetI-like"/>
    <property type="match status" value="1"/>
</dbReference>
<feature type="transmembrane region" description="Helical" evidence="6">
    <location>
        <begin position="176"/>
        <end position="194"/>
    </location>
</feature>
<dbReference type="AlphaFoldDB" id="A0AAN2C8P1"/>
<evidence type="ECO:0000256" key="5">
    <source>
        <dbReference type="ARBA" id="ARBA00023136"/>
    </source>
</evidence>
<evidence type="ECO:0000256" key="3">
    <source>
        <dbReference type="ARBA" id="ARBA00022692"/>
    </source>
</evidence>
<dbReference type="GO" id="GO:0055085">
    <property type="term" value="P:transmembrane transport"/>
    <property type="evidence" value="ECO:0007669"/>
    <property type="project" value="InterPro"/>
</dbReference>
<dbReference type="GO" id="GO:0031460">
    <property type="term" value="P:glycine betaine transport"/>
    <property type="evidence" value="ECO:0007669"/>
    <property type="project" value="TreeGrafter"/>
</dbReference>
<dbReference type="CDD" id="cd06261">
    <property type="entry name" value="TM_PBP2"/>
    <property type="match status" value="1"/>
</dbReference>
<evidence type="ECO:0000256" key="1">
    <source>
        <dbReference type="ARBA" id="ARBA00004141"/>
    </source>
</evidence>
<dbReference type="Pfam" id="PF00528">
    <property type="entry name" value="BPD_transp_1"/>
    <property type="match status" value="1"/>
</dbReference>
<protein>
    <recommendedName>
        <fullName evidence="7">ABC transmembrane type-1 domain-containing protein</fullName>
    </recommendedName>
</protein>
<keyword evidence="9" id="KW-1185">Reference proteome</keyword>
<accession>A0AAN2C8P1</accession>
<dbReference type="PANTHER" id="PTHR30177">
    <property type="entry name" value="GLYCINE BETAINE/L-PROLINE TRANSPORT SYSTEM PERMEASE PROTEIN PROW"/>
    <property type="match status" value="1"/>
</dbReference>
<keyword evidence="4 6" id="KW-1133">Transmembrane helix</keyword>
<feature type="transmembrane region" description="Helical" evidence="6">
    <location>
        <begin position="129"/>
        <end position="156"/>
    </location>
</feature>
<proteinExistence type="inferred from homology"/>
<dbReference type="InterPro" id="IPR000515">
    <property type="entry name" value="MetI-like"/>
</dbReference>
<dbReference type="InterPro" id="IPR035906">
    <property type="entry name" value="MetI-like_sf"/>
</dbReference>
<dbReference type="EMBL" id="AP025523">
    <property type="protein sequence ID" value="BDE05143.1"/>
    <property type="molecule type" value="Genomic_DNA"/>
</dbReference>
<dbReference type="PROSITE" id="PS50928">
    <property type="entry name" value="ABC_TM1"/>
    <property type="match status" value="1"/>
</dbReference>
<dbReference type="PANTHER" id="PTHR30177:SF4">
    <property type="entry name" value="OSMOPROTECTANT IMPORT PERMEASE PROTEIN OSMW"/>
    <property type="match status" value="1"/>
</dbReference>
<feature type="domain" description="ABC transmembrane type-1" evidence="7">
    <location>
        <begin position="15"/>
        <end position="194"/>
    </location>
</feature>
<dbReference type="KEGG" id="vab:WPS_04190"/>